<keyword evidence="3" id="KW-1003">Cell membrane</keyword>
<evidence type="ECO:0000256" key="4">
    <source>
        <dbReference type="ARBA" id="ARBA00022692"/>
    </source>
</evidence>
<keyword evidence="2" id="KW-0813">Transport</keyword>
<dbReference type="InterPro" id="IPR000515">
    <property type="entry name" value="MetI-like"/>
</dbReference>
<evidence type="ECO:0000256" key="2">
    <source>
        <dbReference type="ARBA" id="ARBA00022448"/>
    </source>
</evidence>
<comment type="subcellular location">
    <subcellularLocation>
        <location evidence="1">Cell membrane</location>
        <topology evidence="1">Multi-pass membrane protein</topology>
    </subcellularLocation>
</comment>
<feature type="domain" description="ABC transmembrane type-1" evidence="8">
    <location>
        <begin position="113"/>
        <end position="306"/>
    </location>
</feature>
<feature type="transmembrane region" description="Helical" evidence="7">
    <location>
        <begin position="12"/>
        <end position="30"/>
    </location>
</feature>
<dbReference type="SUPFAM" id="SSF161098">
    <property type="entry name" value="MetI-like"/>
    <property type="match status" value="1"/>
</dbReference>
<dbReference type="RefSeq" id="WP_094253612.1">
    <property type="nucleotide sequence ID" value="NZ_JBHLXL010000002.1"/>
</dbReference>
<protein>
    <recommendedName>
        <fullName evidence="8">ABC transmembrane type-1 domain-containing protein</fullName>
    </recommendedName>
</protein>
<feature type="transmembrane region" description="Helical" evidence="7">
    <location>
        <begin position="147"/>
        <end position="172"/>
    </location>
</feature>
<evidence type="ECO:0000256" key="1">
    <source>
        <dbReference type="ARBA" id="ARBA00004651"/>
    </source>
</evidence>
<dbReference type="GO" id="GO:0055085">
    <property type="term" value="P:transmembrane transport"/>
    <property type="evidence" value="ECO:0007669"/>
    <property type="project" value="InterPro"/>
</dbReference>
<gene>
    <name evidence="9" type="ORF">CGZ90_16420</name>
</gene>
<sequence length="314" mass="35863">MTTTIKKRSLQLVLTTLCLFLIIPIPFLFIDMTDVLPVLRLIDKGEDASVLVWELSLEWKQYSEVLTNMVKSFADLPNMEYYQKDKFYPLFPEIIRPYMLSMKIFFIALFVSVLLAVSIGLTVMLLPQSLGKVIKGALIFTESLPDLFVIALFQIAAIAFFEKTGILLFQIIQTAQQPAVLLPVLCLSILPSVFLARLLVQAMEEELIKLYVETAMGKGLRSAYIVIVHIFRNAIFSTTHHIKSLFWLMLSNLFIIEYFLNINGILRYLVKTYSLFAPQATVAGLIMIFVPFFVLFAVLTILVERKKKRMELVA</sequence>
<dbReference type="GO" id="GO:0005886">
    <property type="term" value="C:plasma membrane"/>
    <property type="evidence" value="ECO:0007669"/>
    <property type="project" value="UniProtKB-SubCell"/>
</dbReference>
<dbReference type="Proteomes" id="UP000215059">
    <property type="component" value="Unassembled WGS sequence"/>
</dbReference>
<reference evidence="9 10" key="1">
    <citation type="submission" date="2017-07" db="EMBL/GenBank/DDBJ databases">
        <title>Fictibacillus sp. nov. GDSW-R2A3 Genome sequencing and assembly.</title>
        <authorList>
            <person name="Mayilraj S."/>
        </authorList>
    </citation>
    <scope>NUCLEOTIDE SEQUENCE [LARGE SCALE GENOMIC DNA]</scope>
    <source>
        <strain evidence="9 10">GDSW-R2A3</strain>
    </source>
</reference>
<organism evidence="9 10">
    <name type="scientific">Fictibacillus aquaticus</name>
    <dbReference type="NCBI Taxonomy" id="2021314"/>
    <lineage>
        <taxon>Bacteria</taxon>
        <taxon>Bacillati</taxon>
        <taxon>Bacillota</taxon>
        <taxon>Bacilli</taxon>
        <taxon>Bacillales</taxon>
        <taxon>Fictibacillaceae</taxon>
        <taxon>Fictibacillus</taxon>
    </lineage>
</organism>
<dbReference type="Pfam" id="PF00528">
    <property type="entry name" value="BPD_transp_1"/>
    <property type="match status" value="1"/>
</dbReference>
<feature type="transmembrane region" description="Helical" evidence="7">
    <location>
        <begin position="178"/>
        <end position="200"/>
    </location>
</feature>
<evidence type="ECO:0000256" key="6">
    <source>
        <dbReference type="ARBA" id="ARBA00023136"/>
    </source>
</evidence>
<keyword evidence="6 7" id="KW-0472">Membrane</keyword>
<dbReference type="AlphaFoldDB" id="A0A235F5M0"/>
<keyword evidence="5 7" id="KW-1133">Transmembrane helix</keyword>
<keyword evidence="10" id="KW-1185">Reference proteome</keyword>
<keyword evidence="4 7" id="KW-0812">Transmembrane</keyword>
<name>A0A235F5M0_9BACL</name>
<evidence type="ECO:0000256" key="7">
    <source>
        <dbReference type="SAM" id="Phobius"/>
    </source>
</evidence>
<feature type="transmembrane region" description="Helical" evidence="7">
    <location>
        <begin position="245"/>
        <end position="270"/>
    </location>
</feature>
<feature type="transmembrane region" description="Helical" evidence="7">
    <location>
        <begin position="282"/>
        <end position="303"/>
    </location>
</feature>
<evidence type="ECO:0000256" key="3">
    <source>
        <dbReference type="ARBA" id="ARBA00022475"/>
    </source>
</evidence>
<dbReference type="EMBL" id="NOII01000011">
    <property type="protein sequence ID" value="OYD56596.1"/>
    <property type="molecule type" value="Genomic_DNA"/>
</dbReference>
<dbReference type="InterPro" id="IPR035906">
    <property type="entry name" value="MetI-like_sf"/>
</dbReference>
<evidence type="ECO:0000259" key="8">
    <source>
        <dbReference type="Pfam" id="PF00528"/>
    </source>
</evidence>
<dbReference type="OrthoDB" id="2958608at2"/>
<evidence type="ECO:0000313" key="9">
    <source>
        <dbReference type="EMBL" id="OYD56596.1"/>
    </source>
</evidence>
<dbReference type="PANTHER" id="PTHR30465">
    <property type="entry name" value="INNER MEMBRANE ABC TRANSPORTER"/>
    <property type="match status" value="1"/>
</dbReference>
<accession>A0A235F5M0</accession>
<evidence type="ECO:0000256" key="5">
    <source>
        <dbReference type="ARBA" id="ARBA00022989"/>
    </source>
</evidence>
<proteinExistence type="predicted"/>
<comment type="caution">
    <text evidence="9">The sequence shown here is derived from an EMBL/GenBank/DDBJ whole genome shotgun (WGS) entry which is preliminary data.</text>
</comment>
<feature type="transmembrane region" description="Helical" evidence="7">
    <location>
        <begin position="104"/>
        <end position="126"/>
    </location>
</feature>
<dbReference type="PANTHER" id="PTHR30465:SF44">
    <property type="entry name" value="ABC-TYPE DIPEPTIDE_OLIGOPEPTIDE TRANSPORT SYSTEM, PERMEASE COMPONENT"/>
    <property type="match status" value="1"/>
</dbReference>
<evidence type="ECO:0000313" key="10">
    <source>
        <dbReference type="Proteomes" id="UP000215059"/>
    </source>
</evidence>